<evidence type="ECO:0008006" key="3">
    <source>
        <dbReference type="Google" id="ProtNLM"/>
    </source>
</evidence>
<organism evidence="1 2">
    <name type="scientific">Diaporthe eres</name>
    <name type="common">Phomopsis oblonga</name>
    <dbReference type="NCBI Taxonomy" id="83184"/>
    <lineage>
        <taxon>Eukaryota</taxon>
        <taxon>Fungi</taxon>
        <taxon>Dikarya</taxon>
        <taxon>Ascomycota</taxon>
        <taxon>Pezizomycotina</taxon>
        <taxon>Sordariomycetes</taxon>
        <taxon>Sordariomycetidae</taxon>
        <taxon>Diaporthales</taxon>
        <taxon>Diaporthaceae</taxon>
        <taxon>Diaporthe</taxon>
        <taxon>Diaporthe eres species complex</taxon>
    </lineage>
</organism>
<keyword evidence="2" id="KW-1185">Reference proteome</keyword>
<name>A0ABR1PHR5_DIAER</name>
<dbReference type="Proteomes" id="UP001430848">
    <property type="component" value="Unassembled WGS sequence"/>
</dbReference>
<proteinExistence type="predicted"/>
<accession>A0ABR1PHR5</accession>
<protein>
    <recommendedName>
        <fullName evidence="3">ABM domain-containing protein</fullName>
    </recommendedName>
</protein>
<sequence>MNTARAGRVGVNRVQLLQLAGSLDAVVAVVGEYPETCTGETQYDQFIAHVVANPEADRGQLVADEYQFPVEEPGEDAYYIVECFENEHANRKKFADCNFKCTHAPLPSLFPNLDWTFDKGHASYDQRKAEFGRTSDLDDIYLAPDAAPKPGYEDALDRLKVMVSEATSLGLRALRLVISATNPLSLPPHRFSDQRVREQQALINRCTEVCHEIGGHVDVEFRNVDALRKFVGPTSVLQPYSIKDHVIPKW</sequence>
<reference evidence="1 2" key="1">
    <citation type="submission" date="2024-02" db="EMBL/GenBank/DDBJ databases">
        <title>De novo assembly and annotation of 12 fungi associated with fruit tree decline syndrome in Ontario, Canada.</title>
        <authorList>
            <person name="Sulman M."/>
            <person name="Ellouze W."/>
            <person name="Ilyukhin E."/>
        </authorList>
    </citation>
    <scope>NUCLEOTIDE SEQUENCE [LARGE SCALE GENOMIC DNA]</scope>
    <source>
        <strain evidence="1 2">M169</strain>
    </source>
</reference>
<evidence type="ECO:0000313" key="2">
    <source>
        <dbReference type="Proteomes" id="UP001430848"/>
    </source>
</evidence>
<gene>
    <name evidence="1" type="ORF">SLS63_002886</name>
</gene>
<dbReference type="EMBL" id="JAKNSF020000008">
    <property type="protein sequence ID" value="KAK7737095.1"/>
    <property type="molecule type" value="Genomic_DNA"/>
</dbReference>
<comment type="caution">
    <text evidence="1">The sequence shown here is derived from an EMBL/GenBank/DDBJ whole genome shotgun (WGS) entry which is preliminary data.</text>
</comment>
<evidence type="ECO:0000313" key="1">
    <source>
        <dbReference type="EMBL" id="KAK7737095.1"/>
    </source>
</evidence>